<sequence length="220" mass="25036">MLLEVKHLTYKADQRTILNNINFKLDQGETVAVVGPSGSGKSTFLKQLNNLISPTEGELLFKGKPYDEYSPEELRSKISYMMQQSELFGTTVEDNMAFPALTHHDQFDEDKANDLLNKVGLSNYSLDSKVKHMSGGERQRIAIARQLMYQPEILLLDESTSALDTQNKEKIEDIIFKLADEGVAILWITHSNDQSMRNFQRRITIKDGQITNEEVLSHNE</sequence>
<organism evidence="6">
    <name type="scientific">Staphylococcus hominis</name>
    <dbReference type="NCBI Taxonomy" id="1290"/>
    <lineage>
        <taxon>Bacteria</taxon>
        <taxon>Bacillati</taxon>
        <taxon>Bacillota</taxon>
        <taxon>Bacilli</taxon>
        <taxon>Bacillales</taxon>
        <taxon>Staphylococcaceae</taxon>
        <taxon>Staphylococcus</taxon>
    </lineage>
</organism>
<protein>
    <submittedName>
        <fullName evidence="7">ATP-binding cassette domain-containing protein</fullName>
    </submittedName>
    <submittedName>
        <fullName evidence="6">Methionine ABC transporter ATP-binding protein</fullName>
    </submittedName>
</protein>
<dbReference type="PANTHER" id="PTHR43423">
    <property type="entry name" value="ABC TRANSPORTER I FAMILY MEMBER 17"/>
    <property type="match status" value="1"/>
</dbReference>
<dbReference type="InterPro" id="IPR027417">
    <property type="entry name" value="P-loop_NTPase"/>
</dbReference>
<dbReference type="InterPro" id="IPR015856">
    <property type="entry name" value="ABC_transpr_CbiO/EcfA_su"/>
</dbReference>
<reference evidence="6" key="1">
    <citation type="submission" date="2016-02" db="EMBL/GenBank/DDBJ databases">
        <title>Genomic sequence of a clinical Staphylococcus hominis isolate.</title>
        <authorList>
            <person name="McClure J.M."/>
            <person name="Zhang K."/>
        </authorList>
    </citation>
    <scope>NUCLEOTIDE SEQUENCE</scope>
    <source>
        <strain evidence="6">C34847</strain>
    </source>
</reference>
<dbReference type="InterPro" id="IPR017871">
    <property type="entry name" value="ABC_transporter-like_CS"/>
</dbReference>
<comment type="subcellular location">
    <subcellularLocation>
        <location evidence="1">Cell membrane</location>
        <topology evidence="1">Peripheral membrane protein</topology>
    </subcellularLocation>
</comment>
<dbReference type="AlphaFoldDB" id="A0A3S7GZW2"/>
<evidence type="ECO:0000256" key="4">
    <source>
        <dbReference type="ARBA" id="ARBA00022840"/>
    </source>
</evidence>
<keyword evidence="8" id="KW-1185">Reference proteome</keyword>
<dbReference type="Pfam" id="PF00005">
    <property type="entry name" value="ABC_tran"/>
    <property type="match status" value="1"/>
</dbReference>
<dbReference type="SUPFAM" id="SSF52540">
    <property type="entry name" value="P-loop containing nucleoside triphosphate hydrolases"/>
    <property type="match status" value="1"/>
</dbReference>
<proteinExistence type="predicted"/>
<dbReference type="EMBL" id="JAGHKT020000002">
    <property type="protein sequence ID" value="MCM5671685.1"/>
    <property type="molecule type" value="Genomic_DNA"/>
</dbReference>
<gene>
    <name evidence="6" type="ORF">AZE34_07305</name>
    <name evidence="7" type="ORF">J7T32_002740</name>
</gene>
<dbReference type="EMBL" id="CP014567">
    <property type="protein sequence ID" value="AVI06573.1"/>
    <property type="molecule type" value="Genomic_DNA"/>
</dbReference>
<evidence type="ECO:0000313" key="8">
    <source>
        <dbReference type="Proteomes" id="UP000665944"/>
    </source>
</evidence>
<evidence type="ECO:0000256" key="1">
    <source>
        <dbReference type="ARBA" id="ARBA00004202"/>
    </source>
</evidence>
<keyword evidence="4 6" id="KW-0067">ATP-binding</keyword>
<dbReference type="PANTHER" id="PTHR43423:SF1">
    <property type="entry name" value="ABC TRANSPORTER I FAMILY MEMBER 17"/>
    <property type="match status" value="1"/>
</dbReference>
<evidence type="ECO:0000256" key="3">
    <source>
        <dbReference type="ARBA" id="ARBA00022741"/>
    </source>
</evidence>
<reference evidence="7 8" key="2">
    <citation type="submission" date="2022-06" db="EMBL/GenBank/DDBJ databases">
        <title>Staphylococcus hominis ShoR14 genome sequence.</title>
        <authorList>
            <person name="Yeo C.C."/>
            <person name="Chew C.H."/>
            <person name="Che Hamzah A.M."/>
            <person name="Al-Trad E.I."/>
        </authorList>
    </citation>
    <scope>NUCLEOTIDE SEQUENCE [LARGE SCALE GENOMIC DNA]</scope>
    <source>
        <strain evidence="7 8">ShoR14</strain>
    </source>
</reference>
<evidence type="ECO:0000256" key="2">
    <source>
        <dbReference type="ARBA" id="ARBA00022448"/>
    </source>
</evidence>
<dbReference type="GO" id="GO:0016887">
    <property type="term" value="F:ATP hydrolysis activity"/>
    <property type="evidence" value="ECO:0007669"/>
    <property type="project" value="InterPro"/>
</dbReference>
<dbReference type="SMART" id="SM00382">
    <property type="entry name" value="AAA"/>
    <property type="match status" value="1"/>
</dbReference>
<dbReference type="PROSITE" id="PS00211">
    <property type="entry name" value="ABC_TRANSPORTER_1"/>
    <property type="match status" value="1"/>
</dbReference>
<dbReference type="GO" id="GO:0022857">
    <property type="term" value="F:transmembrane transporter activity"/>
    <property type="evidence" value="ECO:0007669"/>
    <property type="project" value="UniProtKB-ARBA"/>
</dbReference>
<dbReference type="PROSITE" id="PS50893">
    <property type="entry name" value="ABC_TRANSPORTER_2"/>
    <property type="match status" value="1"/>
</dbReference>
<dbReference type="RefSeq" id="WP_017175003.1">
    <property type="nucleotide sequence ID" value="NZ_CABMJU010000005.1"/>
</dbReference>
<dbReference type="GO" id="GO:0005886">
    <property type="term" value="C:plasma membrane"/>
    <property type="evidence" value="ECO:0007669"/>
    <property type="project" value="UniProtKB-SubCell"/>
</dbReference>
<name>A0A3S7GZW2_STAHO</name>
<evidence type="ECO:0000313" key="6">
    <source>
        <dbReference type="EMBL" id="AVI06573.1"/>
    </source>
</evidence>
<keyword evidence="2" id="KW-0813">Transport</keyword>
<dbReference type="GO" id="GO:0005524">
    <property type="term" value="F:ATP binding"/>
    <property type="evidence" value="ECO:0007669"/>
    <property type="project" value="UniProtKB-KW"/>
</dbReference>
<dbReference type="Proteomes" id="UP000665944">
    <property type="component" value="Unassembled WGS sequence"/>
</dbReference>
<evidence type="ECO:0000259" key="5">
    <source>
        <dbReference type="PROSITE" id="PS50893"/>
    </source>
</evidence>
<dbReference type="CDD" id="cd03225">
    <property type="entry name" value="ABC_cobalt_CbiO_domain1"/>
    <property type="match status" value="1"/>
</dbReference>
<dbReference type="InterPro" id="IPR003439">
    <property type="entry name" value="ABC_transporter-like_ATP-bd"/>
</dbReference>
<accession>A0A3S7GZW2</accession>
<feature type="domain" description="ABC transporter" evidence="5">
    <location>
        <begin position="3"/>
        <end position="219"/>
    </location>
</feature>
<evidence type="ECO:0000313" key="7">
    <source>
        <dbReference type="EMBL" id="MCM5671685.1"/>
    </source>
</evidence>
<dbReference type="InterPro" id="IPR003593">
    <property type="entry name" value="AAA+_ATPase"/>
</dbReference>
<dbReference type="Gene3D" id="3.40.50.300">
    <property type="entry name" value="P-loop containing nucleotide triphosphate hydrolases"/>
    <property type="match status" value="1"/>
</dbReference>
<keyword evidence="3" id="KW-0547">Nucleotide-binding</keyword>